<feature type="transmembrane region" description="Helical" evidence="8">
    <location>
        <begin position="51"/>
        <end position="73"/>
    </location>
</feature>
<feature type="transmembrane region" description="Helical" evidence="8">
    <location>
        <begin position="197"/>
        <end position="215"/>
    </location>
</feature>
<dbReference type="InterPro" id="IPR050297">
    <property type="entry name" value="LipidA_mod_glycosyltrf_83"/>
</dbReference>
<name>A0A7W7Y6H2_9BACT</name>
<feature type="transmembrane region" description="Helical" evidence="8">
    <location>
        <begin position="313"/>
        <end position="332"/>
    </location>
</feature>
<keyword evidence="5 8" id="KW-0812">Transmembrane</keyword>
<keyword evidence="3" id="KW-0328">Glycosyltransferase</keyword>
<evidence type="ECO:0000256" key="7">
    <source>
        <dbReference type="ARBA" id="ARBA00023136"/>
    </source>
</evidence>
<keyword evidence="6 8" id="KW-1133">Transmembrane helix</keyword>
<keyword evidence="4 9" id="KW-0808">Transferase</keyword>
<gene>
    <name evidence="9" type="ORF">HNQ65_000015</name>
</gene>
<feature type="transmembrane region" description="Helical" evidence="8">
    <location>
        <begin position="368"/>
        <end position="387"/>
    </location>
</feature>
<comment type="caution">
    <text evidence="9">The sequence shown here is derived from an EMBL/GenBank/DDBJ whole genome shotgun (WGS) entry which is preliminary data.</text>
</comment>
<dbReference type="EMBL" id="JACHIG010000001">
    <property type="protein sequence ID" value="MBB5030461.1"/>
    <property type="molecule type" value="Genomic_DNA"/>
</dbReference>
<reference evidence="9 10" key="1">
    <citation type="submission" date="2020-08" db="EMBL/GenBank/DDBJ databases">
        <title>Genomic Encyclopedia of Type Strains, Phase IV (KMG-IV): sequencing the most valuable type-strain genomes for metagenomic binning, comparative biology and taxonomic classification.</title>
        <authorList>
            <person name="Goeker M."/>
        </authorList>
    </citation>
    <scope>NUCLEOTIDE SEQUENCE [LARGE SCALE GENOMIC DNA]</scope>
    <source>
        <strain evidence="9 10">DSM 12252</strain>
    </source>
</reference>
<evidence type="ECO:0000256" key="2">
    <source>
        <dbReference type="ARBA" id="ARBA00022475"/>
    </source>
</evidence>
<evidence type="ECO:0000313" key="10">
    <source>
        <dbReference type="Proteomes" id="UP000590740"/>
    </source>
</evidence>
<keyword evidence="7 8" id="KW-0472">Membrane</keyword>
<evidence type="ECO:0000256" key="1">
    <source>
        <dbReference type="ARBA" id="ARBA00004651"/>
    </source>
</evidence>
<keyword evidence="2" id="KW-1003">Cell membrane</keyword>
<evidence type="ECO:0000256" key="8">
    <source>
        <dbReference type="SAM" id="Phobius"/>
    </source>
</evidence>
<dbReference type="GO" id="GO:0009103">
    <property type="term" value="P:lipopolysaccharide biosynthetic process"/>
    <property type="evidence" value="ECO:0007669"/>
    <property type="project" value="UniProtKB-ARBA"/>
</dbReference>
<feature type="transmembrane region" description="Helical" evidence="8">
    <location>
        <begin position="145"/>
        <end position="164"/>
    </location>
</feature>
<protein>
    <submittedName>
        <fullName evidence="9">4-amino-4-deoxy-L-arabinose transferase-like glycosyltransferase</fullName>
    </submittedName>
</protein>
<comment type="subcellular location">
    <subcellularLocation>
        <location evidence="1">Cell membrane</location>
        <topology evidence="1">Multi-pass membrane protein</topology>
    </subcellularLocation>
</comment>
<feature type="transmembrane region" description="Helical" evidence="8">
    <location>
        <begin position="262"/>
        <end position="281"/>
    </location>
</feature>
<dbReference type="GO" id="GO:0016763">
    <property type="term" value="F:pentosyltransferase activity"/>
    <property type="evidence" value="ECO:0007669"/>
    <property type="project" value="TreeGrafter"/>
</dbReference>
<dbReference type="AlphaFoldDB" id="A0A7W7Y6H2"/>
<evidence type="ECO:0000313" key="9">
    <source>
        <dbReference type="EMBL" id="MBB5030461.1"/>
    </source>
</evidence>
<evidence type="ECO:0000256" key="3">
    <source>
        <dbReference type="ARBA" id="ARBA00022676"/>
    </source>
</evidence>
<feature type="transmembrane region" description="Helical" evidence="8">
    <location>
        <begin position="171"/>
        <end position="191"/>
    </location>
</feature>
<feature type="transmembrane region" description="Helical" evidence="8">
    <location>
        <begin position="222"/>
        <end position="242"/>
    </location>
</feature>
<keyword evidence="10" id="KW-1185">Reference proteome</keyword>
<accession>A0A7W7Y6H2</accession>
<dbReference type="GO" id="GO:0005886">
    <property type="term" value="C:plasma membrane"/>
    <property type="evidence" value="ECO:0007669"/>
    <property type="project" value="UniProtKB-SubCell"/>
</dbReference>
<evidence type="ECO:0000256" key="5">
    <source>
        <dbReference type="ARBA" id="ARBA00022692"/>
    </source>
</evidence>
<proteinExistence type="predicted"/>
<organism evidence="9 10">
    <name type="scientific">Prosthecobacter vanneervenii</name>
    <dbReference type="NCBI Taxonomy" id="48466"/>
    <lineage>
        <taxon>Bacteria</taxon>
        <taxon>Pseudomonadati</taxon>
        <taxon>Verrucomicrobiota</taxon>
        <taxon>Verrucomicrobiia</taxon>
        <taxon>Verrucomicrobiales</taxon>
        <taxon>Verrucomicrobiaceae</taxon>
        <taxon>Prosthecobacter</taxon>
    </lineage>
</organism>
<evidence type="ECO:0000256" key="6">
    <source>
        <dbReference type="ARBA" id="ARBA00022989"/>
    </source>
</evidence>
<evidence type="ECO:0000256" key="4">
    <source>
        <dbReference type="ARBA" id="ARBA00022679"/>
    </source>
</evidence>
<dbReference type="PANTHER" id="PTHR33908:SF11">
    <property type="entry name" value="MEMBRANE PROTEIN"/>
    <property type="match status" value="1"/>
</dbReference>
<dbReference type="Proteomes" id="UP000590740">
    <property type="component" value="Unassembled WGS sequence"/>
</dbReference>
<sequence>MQSTKITAHTYSPSVEESLLYTPPCHMFLQALPMSNCQNQFKPGAGSGSKLLPAVLVVSILFTLAFAVGAGGFSSDLGGDPDEAAHAVTSLMLRDYLGSGLGQHPMHFAKAYYADFPRVALGHYPPLYYVLTAPLLLVHNSVSTLLVFQALTLSLLAALTYFIGCRCLKPLSAAVASLSMLLLPLALKLTLHVMSDILLATLCVWAVMLWASYLQHPTVSRALTWGCVAAAAILTKGSAMGLCLLPPLGTLLTGRWRLIFTWSWWCAAAPVAILAGPWMIYSTGISKEGMTLLTPAQYFVQAVPFYLKAMPGVFGWPLTLLAVAGVVHSLVAGWRQQALDPVHASLFAMAVGMTLVLLLVPVGLSTRYLLTLAPPVMLAAAYGLTLLPWPVKLERWAQPALLICFALLPLLNADIWPTKDVHGFDSAVSRSGLPKHGDAKQNWLVASDPNGEGAVIAAAAFGCPQRSPSLLRVYRGSKELSSSDWMGRGYVTAVGSVPELLDHLDKAGITRVFVDLSIPEAQRPAHLKLLLSAMQSGDARWKPSFEQPVMRVWWENGTMLVYERS</sequence>
<dbReference type="RefSeq" id="WP_184337225.1">
    <property type="nucleotide sequence ID" value="NZ_JACHIG010000001.1"/>
</dbReference>
<dbReference type="PANTHER" id="PTHR33908">
    <property type="entry name" value="MANNOSYLTRANSFERASE YKCB-RELATED"/>
    <property type="match status" value="1"/>
</dbReference>
<feature type="transmembrane region" description="Helical" evidence="8">
    <location>
        <begin position="344"/>
        <end position="362"/>
    </location>
</feature>